<dbReference type="OrthoDB" id="9788289at2"/>
<evidence type="ECO:0000313" key="4">
    <source>
        <dbReference type="Proteomes" id="UP000231553"/>
    </source>
</evidence>
<comment type="similarity">
    <text evidence="1">Belongs to the UPF0229 family.</text>
</comment>
<dbReference type="RefSeq" id="WP_100161422.1">
    <property type="nucleotide sequence ID" value="NZ_PGTB01000007.1"/>
</dbReference>
<evidence type="ECO:0000313" key="3">
    <source>
        <dbReference type="EMBL" id="PJE37906.1"/>
    </source>
</evidence>
<dbReference type="NCBIfam" id="NF003708">
    <property type="entry name" value="PRK05325.1-3"/>
    <property type="match status" value="1"/>
</dbReference>
<gene>
    <name evidence="3" type="ORF">CVM52_04580</name>
</gene>
<dbReference type="HAMAP" id="MF_01232">
    <property type="entry name" value="UPF0229"/>
    <property type="match status" value="1"/>
</dbReference>
<protein>
    <recommendedName>
        <fullName evidence="1">UPF0229 protein CVM52_04580</fullName>
    </recommendedName>
</protein>
<keyword evidence="4" id="KW-1185">Reference proteome</keyword>
<name>A0A2M8J548_9RHOB</name>
<dbReference type="Proteomes" id="UP000231553">
    <property type="component" value="Unassembled WGS sequence"/>
</dbReference>
<dbReference type="PANTHER" id="PTHR30510">
    <property type="entry name" value="UPF0229 PROTEIN YEAH"/>
    <property type="match status" value="1"/>
</dbReference>
<organism evidence="3 4">
    <name type="scientific">Pseudooceanicola lipolyticus</name>
    <dbReference type="NCBI Taxonomy" id="2029104"/>
    <lineage>
        <taxon>Bacteria</taxon>
        <taxon>Pseudomonadati</taxon>
        <taxon>Pseudomonadota</taxon>
        <taxon>Alphaproteobacteria</taxon>
        <taxon>Rhodobacterales</taxon>
        <taxon>Paracoccaceae</taxon>
        <taxon>Pseudooceanicola</taxon>
    </lineage>
</organism>
<sequence length="438" mass="49742">MTQFIDRRRNPKDRSLGNRRRFIRRVQGAVKEAVDSAVRKRGIADVDRGDSVSIPAKGIKEPTFHHAREGGHREHVLPGNKNFRPGDRIDKPQGAGGGAGKGGAPEGEAEDDFLFVLSRDEFLDVFFEDLKLPDMVKRSLKRVEAVRPRRSGISVTGTPANLSVGRSMRNAIGRRFALGRPRNEEIQRLRDRIGDLASPGVPEQRDAGEMVGLKRQLDDLLKRRQLVPFLDPLDLRYRYYEMRPEPTAHAVMFCLMDVSASMGEREKDLAKRFFALLHLFLKRCYEKVELVFIRHTHEAKEVDEDTFFHSKESGGTVVSTSLAEMQRLIAARYPPAEWNIYAAQASDGENYPGDSDKCVNILDAELLRICQYFAYVEIIEPDEALILKSPDSGTELWQSYLRVAKEWPNFALKRVAAPADIYPVFRELFSAQSERRDG</sequence>
<feature type="compositionally biased region" description="Gly residues" evidence="2">
    <location>
        <begin position="94"/>
        <end position="105"/>
    </location>
</feature>
<proteinExistence type="inferred from homology"/>
<reference evidence="3 4" key="1">
    <citation type="journal article" date="2018" name="Int. J. Syst. Evol. Microbiol.">
        <title>Pseudooceanicola lipolyticus sp. nov., a marine alphaproteobacterium, reclassification of Oceanicola flagellatus as Pseudooceanicola flagellatus comb. nov. and emended description of the genus Pseudooceanicola.</title>
        <authorList>
            <person name="Huang M.-M."/>
            <person name="Guo L.-L."/>
            <person name="Wu Y.-H."/>
            <person name="Lai Q.-L."/>
            <person name="Shao Z.-Z."/>
            <person name="Wang C.-S."/>
            <person name="Wu M."/>
            <person name="Xu X.-W."/>
        </authorList>
    </citation>
    <scope>NUCLEOTIDE SEQUENCE [LARGE SCALE GENOMIC DNA]</scope>
    <source>
        <strain evidence="3 4">157</strain>
    </source>
</reference>
<accession>A0A2M8J548</accession>
<comment type="caution">
    <text evidence="3">The sequence shown here is derived from an EMBL/GenBank/DDBJ whole genome shotgun (WGS) entry which is preliminary data.</text>
</comment>
<dbReference type="AlphaFoldDB" id="A0A2M8J548"/>
<dbReference type="PANTHER" id="PTHR30510:SF2">
    <property type="entry name" value="UPF0229 PROTEIN YEAH"/>
    <property type="match status" value="1"/>
</dbReference>
<feature type="compositionally biased region" description="Basic and acidic residues" evidence="2">
    <location>
        <begin position="67"/>
        <end position="76"/>
    </location>
</feature>
<dbReference type="NCBIfam" id="NF003707">
    <property type="entry name" value="PRK05325.1-2"/>
    <property type="match status" value="1"/>
</dbReference>
<evidence type="ECO:0000256" key="2">
    <source>
        <dbReference type="SAM" id="MobiDB-lite"/>
    </source>
</evidence>
<dbReference type="Pfam" id="PF04285">
    <property type="entry name" value="DUF444"/>
    <property type="match status" value="1"/>
</dbReference>
<dbReference type="InterPro" id="IPR006698">
    <property type="entry name" value="UPF0229"/>
</dbReference>
<evidence type="ECO:0000256" key="1">
    <source>
        <dbReference type="HAMAP-Rule" id="MF_01232"/>
    </source>
</evidence>
<feature type="region of interest" description="Disordered" evidence="2">
    <location>
        <begin position="67"/>
        <end position="105"/>
    </location>
</feature>
<dbReference type="EMBL" id="PGTB01000007">
    <property type="protein sequence ID" value="PJE37906.1"/>
    <property type="molecule type" value="Genomic_DNA"/>
</dbReference>